<dbReference type="InterPro" id="IPR043502">
    <property type="entry name" value="DNA/RNA_pol_sf"/>
</dbReference>
<name>A0AAE1T7P6_9LAMI</name>
<dbReference type="EMBL" id="JACGWL010000654">
    <property type="protein sequence ID" value="KAK4382712.1"/>
    <property type="molecule type" value="Genomic_DNA"/>
</dbReference>
<dbReference type="CDD" id="cd09272">
    <property type="entry name" value="RNase_HI_RT_Ty1"/>
    <property type="match status" value="1"/>
</dbReference>
<protein>
    <submittedName>
        <fullName evidence="2">Retrovirus-related Pol polyprotein from transposon TNT 1-94</fullName>
    </submittedName>
</protein>
<gene>
    <name evidence="2" type="ORF">Sango_2845100</name>
</gene>
<proteinExistence type="predicted"/>
<accession>A0AAE1T7P6</accession>
<dbReference type="SUPFAM" id="SSF56672">
    <property type="entry name" value="DNA/RNA polymerases"/>
    <property type="match status" value="1"/>
</dbReference>
<sequence length="363" mass="41756">MSDINLGKWLEAMKFEMDSMSSNQVWTLVDRPKGVRPVGCKWVHKYKIGADGEVTTFKARLVVKGYTQQPGVEFEETFSPVAMTQSIRILLAITAWYDYEIWQMDVKIAFLNGFIEEEIYMDQPEGFTVVGEEQKVCHLQRSIYGLKQASRSLNIHFDEVIRGYDFGKTTLTLVYTRRDRFKRILRMTQNSFVEKVLKRFKMEHSKRGFLLMRHGVKQSKKQPPKTDEELKRMLDIPYASAVGSIQYDAQCTRPDIAYAFSVTSRYQACAGEATGLHIAEPVVIFCDNNGAIAQAKEPRSHHRSKHILRRYHLLREMVGRGDVRKDRVSSAENTADPLTKPVSQIAHAQHLGKMGLRQMSDWL</sequence>
<dbReference type="PANTHER" id="PTHR11439:SF496">
    <property type="entry name" value="RNA-DIRECTED DNA POLYMERASE"/>
    <property type="match status" value="1"/>
</dbReference>
<evidence type="ECO:0000313" key="2">
    <source>
        <dbReference type="EMBL" id="KAK4382712.1"/>
    </source>
</evidence>
<reference evidence="2" key="1">
    <citation type="submission" date="2020-06" db="EMBL/GenBank/DDBJ databases">
        <authorList>
            <person name="Li T."/>
            <person name="Hu X."/>
            <person name="Zhang T."/>
            <person name="Song X."/>
            <person name="Zhang H."/>
            <person name="Dai N."/>
            <person name="Sheng W."/>
            <person name="Hou X."/>
            <person name="Wei L."/>
        </authorList>
    </citation>
    <scope>NUCLEOTIDE SEQUENCE</scope>
    <source>
        <strain evidence="2">K16</strain>
        <tissue evidence="2">Leaf</tissue>
    </source>
</reference>
<dbReference type="Proteomes" id="UP001289374">
    <property type="component" value="Unassembled WGS sequence"/>
</dbReference>
<evidence type="ECO:0000259" key="1">
    <source>
        <dbReference type="Pfam" id="PF07727"/>
    </source>
</evidence>
<organism evidence="2 3">
    <name type="scientific">Sesamum angolense</name>
    <dbReference type="NCBI Taxonomy" id="2727404"/>
    <lineage>
        <taxon>Eukaryota</taxon>
        <taxon>Viridiplantae</taxon>
        <taxon>Streptophyta</taxon>
        <taxon>Embryophyta</taxon>
        <taxon>Tracheophyta</taxon>
        <taxon>Spermatophyta</taxon>
        <taxon>Magnoliopsida</taxon>
        <taxon>eudicotyledons</taxon>
        <taxon>Gunneridae</taxon>
        <taxon>Pentapetalae</taxon>
        <taxon>asterids</taxon>
        <taxon>lamiids</taxon>
        <taxon>Lamiales</taxon>
        <taxon>Pedaliaceae</taxon>
        <taxon>Sesamum</taxon>
    </lineage>
</organism>
<dbReference type="Pfam" id="PF07727">
    <property type="entry name" value="RVT_2"/>
    <property type="match status" value="1"/>
</dbReference>
<evidence type="ECO:0000313" key="3">
    <source>
        <dbReference type="Proteomes" id="UP001289374"/>
    </source>
</evidence>
<keyword evidence="3" id="KW-1185">Reference proteome</keyword>
<comment type="caution">
    <text evidence="2">The sequence shown here is derived from an EMBL/GenBank/DDBJ whole genome shotgun (WGS) entry which is preliminary data.</text>
</comment>
<dbReference type="PANTHER" id="PTHR11439">
    <property type="entry name" value="GAG-POL-RELATED RETROTRANSPOSON"/>
    <property type="match status" value="1"/>
</dbReference>
<dbReference type="InterPro" id="IPR013103">
    <property type="entry name" value="RVT_2"/>
</dbReference>
<reference evidence="2" key="2">
    <citation type="journal article" date="2024" name="Plant">
        <title>Genomic evolution and insights into agronomic trait innovations of Sesamum species.</title>
        <authorList>
            <person name="Miao H."/>
            <person name="Wang L."/>
            <person name="Qu L."/>
            <person name="Liu H."/>
            <person name="Sun Y."/>
            <person name="Le M."/>
            <person name="Wang Q."/>
            <person name="Wei S."/>
            <person name="Zheng Y."/>
            <person name="Lin W."/>
            <person name="Duan Y."/>
            <person name="Cao H."/>
            <person name="Xiong S."/>
            <person name="Wang X."/>
            <person name="Wei L."/>
            <person name="Li C."/>
            <person name="Ma Q."/>
            <person name="Ju M."/>
            <person name="Zhao R."/>
            <person name="Li G."/>
            <person name="Mu C."/>
            <person name="Tian Q."/>
            <person name="Mei H."/>
            <person name="Zhang T."/>
            <person name="Gao T."/>
            <person name="Zhang H."/>
        </authorList>
    </citation>
    <scope>NUCLEOTIDE SEQUENCE</scope>
    <source>
        <strain evidence="2">K16</strain>
    </source>
</reference>
<dbReference type="AlphaFoldDB" id="A0AAE1T7P6"/>
<feature type="domain" description="Reverse transcriptase Ty1/copia-type" evidence="1">
    <location>
        <begin position="23"/>
        <end position="181"/>
    </location>
</feature>